<gene>
    <name evidence="1" type="ORF">D0Z00_000537</name>
</gene>
<keyword evidence="2" id="KW-1185">Reference proteome</keyword>
<evidence type="ECO:0000313" key="2">
    <source>
        <dbReference type="Proteomes" id="UP000744676"/>
    </source>
</evidence>
<dbReference type="EMBL" id="QVQA01000007">
    <property type="protein sequence ID" value="KAF5102077.1"/>
    <property type="molecule type" value="Genomic_DNA"/>
</dbReference>
<accession>A0ACB6V9J8</accession>
<organism evidence="1 2">
    <name type="scientific">Geotrichum galactomycetum</name>
    <dbReference type="NCBI Taxonomy" id="27317"/>
    <lineage>
        <taxon>Eukaryota</taxon>
        <taxon>Fungi</taxon>
        <taxon>Dikarya</taxon>
        <taxon>Ascomycota</taxon>
        <taxon>Saccharomycotina</taxon>
        <taxon>Dipodascomycetes</taxon>
        <taxon>Dipodascales</taxon>
        <taxon>Dipodascaceae</taxon>
        <taxon>Geotrichum</taxon>
    </lineage>
</organism>
<name>A0ACB6V9J8_9ASCO</name>
<sequence>MKVLNIRLISWLTILLIVGFVLAADSTSDNSQETAAATTSVDAATTTAKETTATGGTTTKDETTGTTANTETTKNTQATATTKSAASSDSATTKAASATSSTSISYSAIVITAVNTYNDGSSGTKPTLSKSKMPTLSTTGVPVPTVTVPSNEFNPFLKQTTIPEGTVFIAVGSILGAIALIVIAWNVALAIIHRRNTRQFHDIGSDPTPLMTDIKDSNHGYNSGNSGAGAGGNNNLEHGGGVGMFGGLNKDASRSRSMINSGLFFSPTAQVLNSAQGQNNLNSANPSITSSMASSTAGVGVIGAPGRASVYMPAGYYDGTGNGGARSVRHMSMYSMSNASMAGGHQSTPPPMPSLSVPNSASNPRISQLATGEQQQAPRQSVRAPSAYLDDFLGFDK</sequence>
<dbReference type="Proteomes" id="UP000744676">
    <property type="component" value="Unassembled WGS sequence"/>
</dbReference>
<protein>
    <submittedName>
        <fullName evidence="1">Uncharacterized protein</fullName>
    </submittedName>
</protein>
<evidence type="ECO:0000313" key="1">
    <source>
        <dbReference type="EMBL" id="KAF5102077.1"/>
    </source>
</evidence>
<reference evidence="1 2" key="1">
    <citation type="journal article" date="2020" name="Front. Microbiol.">
        <title>Phenotypic and Genetic Characterization of the Cheese Ripening Yeast Geotrichum candidum.</title>
        <authorList>
            <person name="Perkins V."/>
            <person name="Vignola S."/>
            <person name="Lessard M.H."/>
            <person name="Plante P.L."/>
            <person name="Corbeil J."/>
            <person name="Dugat-Bony E."/>
            <person name="Frenette M."/>
            <person name="Labrie S."/>
        </authorList>
    </citation>
    <scope>NUCLEOTIDE SEQUENCE [LARGE SCALE GENOMIC DNA]</scope>
    <source>
        <strain evidence="1 2">LMA-1147</strain>
    </source>
</reference>
<comment type="caution">
    <text evidence="1">The sequence shown here is derived from an EMBL/GenBank/DDBJ whole genome shotgun (WGS) entry which is preliminary data.</text>
</comment>
<proteinExistence type="predicted"/>